<evidence type="ECO:0000313" key="1">
    <source>
        <dbReference type="EMBL" id="SMC35708.1"/>
    </source>
</evidence>
<name>A0AC61PHK0_9FIRM</name>
<accession>A0AC61PHK0</accession>
<keyword evidence="2" id="KW-1185">Reference proteome</keyword>
<organism evidence="1 2">
    <name type="scientific">Aristaeella lactis</name>
    <dbReference type="NCBI Taxonomy" id="3046383"/>
    <lineage>
        <taxon>Bacteria</taxon>
        <taxon>Bacillati</taxon>
        <taxon>Bacillota</taxon>
        <taxon>Clostridia</taxon>
        <taxon>Eubacteriales</taxon>
        <taxon>Aristaeellaceae</taxon>
        <taxon>Aristaeella</taxon>
    </lineage>
</organism>
<evidence type="ECO:0000313" key="2">
    <source>
        <dbReference type="Proteomes" id="UP000192328"/>
    </source>
</evidence>
<dbReference type="Proteomes" id="UP000192328">
    <property type="component" value="Unassembled WGS sequence"/>
</dbReference>
<sequence length="93" mass="10308">MKKSIALVLAVILLVGIIGTALACSHNNWHQVNTYTTSTKQTIAKTHGCIKLSNPHTHWRYNYVTKTTYVCFTCGDTKTIRSTSSGPEHCPKD</sequence>
<comment type="caution">
    <text evidence="1">The sequence shown here is derived from an EMBL/GenBank/DDBJ whole genome shotgun (WGS) entry which is preliminary data.</text>
</comment>
<dbReference type="EMBL" id="FWXZ01000001">
    <property type="protein sequence ID" value="SMC35708.1"/>
    <property type="molecule type" value="Genomic_DNA"/>
</dbReference>
<protein>
    <submittedName>
        <fullName evidence="1">Uncharacterized protein</fullName>
    </submittedName>
</protein>
<reference evidence="1" key="1">
    <citation type="submission" date="2017-04" db="EMBL/GenBank/DDBJ databases">
        <authorList>
            <person name="Varghese N."/>
            <person name="Submissions S."/>
        </authorList>
    </citation>
    <scope>NUCLEOTIDE SEQUENCE</scope>
    <source>
        <strain evidence="1">WTE2008</strain>
    </source>
</reference>
<gene>
    <name evidence="1" type="ORF">SAMN06297397_0227</name>
</gene>
<proteinExistence type="predicted"/>